<organism evidence="1 2">
    <name type="scientific">Temnothorax longispinosus</name>
    <dbReference type="NCBI Taxonomy" id="300112"/>
    <lineage>
        <taxon>Eukaryota</taxon>
        <taxon>Metazoa</taxon>
        <taxon>Ecdysozoa</taxon>
        <taxon>Arthropoda</taxon>
        <taxon>Hexapoda</taxon>
        <taxon>Insecta</taxon>
        <taxon>Pterygota</taxon>
        <taxon>Neoptera</taxon>
        <taxon>Endopterygota</taxon>
        <taxon>Hymenoptera</taxon>
        <taxon>Apocrita</taxon>
        <taxon>Aculeata</taxon>
        <taxon>Formicoidea</taxon>
        <taxon>Formicidae</taxon>
        <taxon>Myrmicinae</taxon>
        <taxon>Temnothorax</taxon>
    </lineage>
</organism>
<keyword evidence="2" id="KW-1185">Reference proteome</keyword>
<comment type="caution">
    <text evidence="1">The sequence shown here is derived from an EMBL/GenBank/DDBJ whole genome shotgun (WGS) entry which is preliminary data.</text>
</comment>
<evidence type="ECO:0000313" key="1">
    <source>
        <dbReference type="EMBL" id="TGZ48861.1"/>
    </source>
</evidence>
<evidence type="ECO:0000313" key="2">
    <source>
        <dbReference type="Proteomes" id="UP000310200"/>
    </source>
</evidence>
<protein>
    <submittedName>
        <fullName evidence="1">Uncharacterized protein</fullName>
    </submittedName>
</protein>
<proteinExistence type="predicted"/>
<dbReference type="Proteomes" id="UP000310200">
    <property type="component" value="Unassembled WGS sequence"/>
</dbReference>
<sequence length="228" mass="25591">MRWSQVSHAIRSRFFLFDSATNPLLLPARDFITERLMPLTFPAMASPSCPSSKRAACRDYCSFMALLGQNDGATRFSPVDRTTAFRPFPRHACPSIRRQYPRVTRSHGSLGEVILAMIESQWPRCQQNMPEEGIVVRSSSISVWEEEERERAGLPGPGELSRVRAEKGTNIADKTPSWAAINCWRGGTITAAPATESPCEQGIRWVAQRSSLPLPPLLLLLLLRRRRS</sequence>
<name>A0A4S2KHA1_9HYME</name>
<reference evidence="1 2" key="1">
    <citation type="journal article" date="2019" name="Philos. Trans. R. Soc. Lond., B, Biol. Sci.">
        <title>Ant behaviour and brain gene expression of defending hosts depend on the ecological success of the intruding social parasite.</title>
        <authorList>
            <person name="Kaur R."/>
            <person name="Stoldt M."/>
            <person name="Jongepier E."/>
            <person name="Feldmeyer B."/>
            <person name="Menzel F."/>
            <person name="Bornberg-Bauer E."/>
            <person name="Foitzik S."/>
        </authorList>
    </citation>
    <scope>NUCLEOTIDE SEQUENCE [LARGE SCALE GENOMIC DNA]</scope>
    <source>
        <tissue evidence="1">Whole body</tissue>
    </source>
</reference>
<gene>
    <name evidence="1" type="ORF">DBV15_08127</name>
</gene>
<dbReference type="EMBL" id="QBLH01002300">
    <property type="protein sequence ID" value="TGZ48861.1"/>
    <property type="molecule type" value="Genomic_DNA"/>
</dbReference>
<accession>A0A4S2KHA1</accession>
<dbReference type="AlphaFoldDB" id="A0A4S2KHA1"/>